<dbReference type="GO" id="GO:0005524">
    <property type="term" value="F:ATP binding"/>
    <property type="evidence" value="ECO:0007669"/>
    <property type="project" value="UniProtKB-KW"/>
</dbReference>
<dbReference type="InterPro" id="IPR003593">
    <property type="entry name" value="AAA+_ATPase"/>
</dbReference>
<name>A0A444VRW0_9FLAO</name>
<evidence type="ECO:0000313" key="7">
    <source>
        <dbReference type="Proteomes" id="UP000290261"/>
    </source>
</evidence>
<dbReference type="GO" id="GO:0016887">
    <property type="term" value="F:ATP hydrolysis activity"/>
    <property type="evidence" value="ECO:0007669"/>
    <property type="project" value="InterPro"/>
</dbReference>
<gene>
    <name evidence="6" type="ORF">DN53_04110</name>
</gene>
<comment type="similarity">
    <text evidence="1">Belongs to the ABC transporter superfamily.</text>
</comment>
<feature type="domain" description="ABC transporter" evidence="5">
    <location>
        <begin position="190"/>
        <end position="416"/>
    </location>
</feature>
<evidence type="ECO:0000256" key="2">
    <source>
        <dbReference type="ARBA" id="ARBA00022448"/>
    </source>
</evidence>
<keyword evidence="4" id="KW-0067">ATP-binding</keyword>
<organism evidence="6 7">
    <name type="scientific">Flagellimonas olearia</name>
    <dbReference type="NCBI Taxonomy" id="552546"/>
    <lineage>
        <taxon>Bacteria</taxon>
        <taxon>Pseudomonadati</taxon>
        <taxon>Bacteroidota</taxon>
        <taxon>Flavobacteriia</taxon>
        <taxon>Flavobacteriales</taxon>
        <taxon>Flavobacteriaceae</taxon>
        <taxon>Flagellimonas</taxon>
    </lineage>
</organism>
<keyword evidence="7" id="KW-1185">Reference proteome</keyword>
<keyword evidence="3" id="KW-0547">Nucleotide-binding</keyword>
<sequence>MQTTRNFAVLINNASNTSSLIHNLLHQVSIEGFEELTPKKGALFSRKEIERFMDEEERHDLKILTHSTHQSLKSMSSGEQKRALLNHLMAQNTDFLVLVNPFDNLDVATQTYLKEEFCTIGTNKTLVQLVSRSEDILPITTDFFKLEGDTLVQYASKESFWEANQPNMVSFSGSIPPPLDPIPLDDLELVHFDGVSVSFDGRKVLDTIQWQVKQGEFWQLIGPNGSGKTTLLSMITGDSHKGYGEKLSLFGKRKGSGESVWDLKKKIGYYTPAMTDKFGGYHTLEHMVISGLHDSIGLYVLPTQTEKLLAREWLKVLNLYDKRDQLFRELSAGNKRLVMTARAMIKHPPLLILDEPTAGLDDAGAALFVALVNKIAQESHTTIIFVSHRTEAGLNPQFNYVLEMKPTGSVGKVVHHENQ</sequence>
<evidence type="ECO:0000313" key="6">
    <source>
        <dbReference type="EMBL" id="RYC53412.1"/>
    </source>
</evidence>
<dbReference type="AlphaFoldDB" id="A0A444VRW0"/>
<dbReference type="InterPro" id="IPR027417">
    <property type="entry name" value="P-loop_NTPase"/>
</dbReference>
<dbReference type="InterPro" id="IPR050153">
    <property type="entry name" value="Metal_Ion_Import_ABC"/>
</dbReference>
<dbReference type="PANTHER" id="PTHR42734:SF17">
    <property type="entry name" value="METAL TRANSPORT SYSTEM ATP-BINDING PROTEIN TM_0124-RELATED"/>
    <property type="match status" value="1"/>
</dbReference>
<protein>
    <submittedName>
        <fullName evidence="6">ABC transporter</fullName>
    </submittedName>
</protein>
<dbReference type="RefSeq" id="WP_129653084.1">
    <property type="nucleotide sequence ID" value="NZ_ML142907.1"/>
</dbReference>
<dbReference type="Proteomes" id="UP000290261">
    <property type="component" value="Unassembled WGS sequence"/>
</dbReference>
<dbReference type="PROSITE" id="PS50893">
    <property type="entry name" value="ABC_TRANSPORTER_2"/>
    <property type="match status" value="1"/>
</dbReference>
<evidence type="ECO:0000256" key="1">
    <source>
        <dbReference type="ARBA" id="ARBA00005417"/>
    </source>
</evidence>
<evidence type="ECO:0000256" key="4">
    <source>
        <dbReference type="ARBA" id="ARBA00022840"/>
    </source>
</evidence>
<dbReference type="PANTHER" id="PTHR42734">
    <property type="entry name" value="METAL TRANSPORT SYSTEM ATP-BINDING PROTEIN TM_0124-RELATED"/>
    <property type="match status" value="1"/>
</dbReference>
<comment type="caution">
    <text evidence="6">The sequence shown here is derived from an EMBL/GenBank/DDBJ whole genome shotgun (WGS) entry which is preliminary data.</text>
</comment>
<reference evidence="6 7" key="1">
    <citation type="submission" date="2014-04" db="EMBL/GenBank/DDBJ databases">
        <title>Whole genome of Muricauda olearia.</title>
        <authorList>
            <person name="Zhang X.-H."/>
            <person name="Tang K."/>
        </authorList>
    </citation>
    <scope>NUCLEOTIDE SEQUENCE [LARGE SCALE GENOMIC DNA]</scope>
    <source>
        <strain evidence="6 7">Th120</strain>
    </source>
</reference>
<dbReference type="SMART" id="SM00382">
    <property type="entry name" value="AAA"/>
    <property type="match status" value="1"/>
</dbReference>
<dbReference type="EMBL" id="JJMP01000001">
    <property type="protein sequence ID" value="RYC53412.1"/>
    <property type="molecule type" value="Genomic_DNA"/>
</dbReference>
<dbReference type="Gene3D" id="3.40.50.300">
    <property type="entry name" value="P-loop containing nucleotide triphosphate hydrolases"/>
    <property type="match status" value="2"/>
</dbReference>
<keyword evidence="2" id="KW-0813">Transport</keyword>
<evidence type="ECO:0000259" key="5">
    <source>
        <dbReference type="PROSITE" id="PS50893"/>
    </source>
</evidence>
<dbReference type="InterPro" id="IPR003439">
    <property type="entry name" value="ABC_transporter-like_ATP-bd"/>
</dbReference>
<dbReference type="SUPFAM" id="SSF52540">
    <property type="entry name" value="P-loop containing nucleoside triphosphate hydrolases"/>
    <property type="match status" value="2"/>
</dbReference>
<accession>A0A444VRW0</accession>
<proteinExistence type="inferred from homology"/>
<dbReference type="Pfam" id="PF00005">
    <property type="entry name" value="ABC_tran"/>
    <property type="match status" value="1"/>
</dbReference>
<evidence type="ECO:0000256" key="3">
    <source>
        <dbReference type="ARBA" id="ARBA00022741"/>
    </source>
</evidence>